<evidence type="ECO:0000313" key="2">
    <source>
        <dbReference type="Proteomes" id="UP000639504"/>
    </source>
</evidence>
<reference evidence="1" key="1">
    <citation type="submission" date="2020-10" db="EMBL/GenBank/DDBJ databases">
        <title>Genome sequences of Pseudomonas isolates.</title>
        <authorList>
            <person name="Wessels L."/>
            <person name="Reich F."/>
            <person name="Hammerl J."/>
        </authorList>
    </citation>
    <scope>NUCLEOTIDE SEQUENCE</scope>
    <source>
        <strain evidence="1">20-MO00640-0</strain>
    </source>
</reference>
<dbReference type="AlphaFoldDB" id="A0AAW4BR72"/>
<proteinExistence type="predicted"/>
<name>A0AAW4BR72_PSEPU</name>
<dbReference type="EMBL" id="JADLKB010000003">
    <property type="protein sequence ID" value="MBF8734703.1"/>
    <property type="molecule type" value="Genomic_DNA"/>
</dbReference>
<protein>
    <submittedName>
        <fullName evidence="1">Uncharacterized protein</fullName>
    </submittedName>
</protein>
<organism evidence="1 2">
    <name type="scientific">Pseudomonas putida</name>
    <name type="common">Arthrobacter siderocapsulatus</name>
    <dbReference type="NCBI Taxonomy" id="303"/>
    <lineage>
        <taxon>Bacteria</taxon>
        <taxon>Pseudomonadati</taxon>
        <taxon>Pseudomonadota</taxon>
        <taxon>Gammaproteobacteria</taxon>
        <taxon>Pseudomonadales</taxon>
        <taxon>Pseudomonadaceae</taxon>
        <taxon>Pseudomonas</taxon>
    </lineage>
</organism>
<sequence>MTIDHRLRSLEIARRRALWALANLQPGDARAEKMLAELDEVDQGLPDIESGDQLSAQKLVDLITTKLHNGVQLVVEESIPEPWLQRFQAASVGSTRLAEGPYLRDFEKFVAVWHQELEHLKAHRAHRSSTRSQ</sequence>
<dbReference type="RefSeq" id="WP_196182486.1">
    <property type="nucleotide sequence ID" value="NZ_JADLJW010000002.1"/>
</dbReference>
<gene>
    <name evidence="1" type="ORF">IR015_04690</name>
</gene>
<comment type="caution">
    <text evidence="1">The sequence shown here is derived from an EMBL/GenBank/DDBJ whole genome shotgun (WGS) entry which is preliminary data.</text>
</comment>
<accession>A0AAW4BR72</accession>
<dbReference type="Proteomes" id="UP000639504">
    <property type="component" value="Unassembled WGS sequence"/>
</dbReference>
<evidence type="ECO:0000313" key="1">
    <source>
        <dbReference type="EMBL" id="MBF8734703.1"/>
    </source>
</evidence>